<evidence type="ECO:0000259" key="6">
    <source>
        <dbReference type="SMART" id="SM01360"/>
    </source>
</evidence>
<dbReference type="InterPro" id="IPR040839">
    <property type="entry name" value="MG4"/>
</dbReference>
<feature type="domain" description="Alpha-macroglobulin receptor-binding" evidence="7">
    <location>
        <begin position="1436"/>
        <end position="1526"/>
    </location>
</feature>
<dbReference type="InterPro" id="IPR041555">
    <property type="entry name" value="MG3"/>
</dbReference>
<dbReference type="Pfam" id="PF17791">
    <property type="entry name" value="MG3"/>
    <property type="match status" value="1"/>
</dbReference>
<protein>
    <submittedName>
        <fullName evidence="8">Complement component C3-like protein</fullName>
    </submittedName>
</protein>
<dbReference type="Gene3D" id="2.20.130.20">
    <property type="match status" value="1"/>
</dbReference>
<dbReference type="InterPro" id="IPR009048">
    <property type="entry name" value="A-macroglobulin_rcpt-bd"/>
</dbReference>
<dbReference type="Gene3D" id="1.50.10.20">
    <property type="match status" value="1"/>
</dbReference>
<dbReference type="GO" id="GO:0005615">
    <property type="term" value="C:extracellular space"/>
    <property type="evidence" value="ECO:0007669"/>
    <property type="project" value="InterPro"/>
</dbReference>
<dbReference type="SUPFAM" id="SSF49410">
    <property type="entry name" value="Alpha-macroglobulin receptor domain"/>
    <property type="match status" value="1"/>
</dbReference>
<evidence type="ECO:0000256" key="1">
    <source>
        <dbReference type="ARBA" id="ARBA00004613"/>
    </source>
</evidence>
<dbReference type="PROSITE" id="PS51257">
    <property type="entry name" value="PROKAR_LIPOPROTEIN"/>
    <property type="match status" value="1"/>
</dbReference>
<dbReference type="SMART" id="SM01360">
    <property type="entry name" value="A2M"/>
    <property type="match status" value="1"/>
</dbReference>
<feature type="signal peptide" evidence="4">
    <location>
        <begin position="1"/>
        <end position="28"/>
    </location>
</feature>
<evidence type="ECO:0000259" key="7">
    <source>
        <dbReference type="SMART" id="SM01361"/>
    </source>
</evidence>
<dbReference type="InterPro" id="IPR019742">
    <property type="entry name" value="MacrogloblnA2_CS"/>
</dbReference>
<dbReference type="Gene3D" id="2.60.40.1930">
    <property type="match status" value="3"/>
</dbReference>
<dbReference type="CDD" id="cd02896">
    <property type="entry name" value="complement_C3_C4_C5"/>
    <property type="match status" value="1"/>
</dbReference>
<dbReference type="InterPro" id="IPR011625">
    <property type="entry name" value="A2M_N_BRD"/>
</dbReference>
<proteinExistence type="evidence at transcript level"/>
<dbReference type="Gene3D" id="2.60.40.10">
    <property type="entry name" value="Immunoglobulins"/>
    <property type="match status" value="2"/>
</dbReference>
<dbReference type="Pfam" id="PF00207">
    <property type="entry name" value="A2M"/>
    <property type="match status" value="1"/>
</dbReference>
<keyword evidence="3" id="KW-1015">Disulfide bond</keyword>
<dbReference type="SMART" id="SM01419">
    <property type="entry name" value="Thiol-ester_cl"/>
    <property type="match status" value="1"/>
</dbReference>
<dbReference type="InterPro" id="IPR050473">
    <property type="entry name" value="A2M/Complement_sys"/>
</dbReference>
<dbReference type="InterPro" id="IPR002890">
    <property type="entry name" value="MG2"/>
</dbReference>
<dbReference type="PANTHER" id="PTHR11412">
    <property type="entry name" value="MACROGLOBULIN / COMPLEMENT"/>
    <property type="match status" value="1"/>
</dbReference>
<feature type="domain" description="Alpha-2-macroglobulin" evidence="6">
    <location>
        <begin position="759"/>
        <end position="849"/>
    </location>
</feature>
<organism evidence="8">
    <name type="scientific">Euprymna scolopes</name>
    <name type="common">Hawaiian bobtail squid</name>
    <dbReference type="NCBI Taxonomy" id="6613"/>
    <lineage>
        <taxon>Eukaryota</taxon>
        <taxon>Metazoa</taxon>
        <taxon>Spiralia</taxon>
        <taxon>Lophotrochozoa</taxon>
        <taxon>Mollusca</taxon>
        <taxon>Cephalopoda</taxon>
        <taxon>Coleoidea</taxon>
        <taxon>Decapodiformes</taxon>
        <taxon>Sepiida</taxon>
        <taxon>Sepiolidae</taxon>
        <taxon>Sepiolinae</taxon>
        <taxon>Euprymna</taxon>
    </lineage>
</organism>
<feature type="domain" description="Alpha-2-macroglobulin bait region" evidence="5">
    <location>
        <begin position="457"/>
        <end position="595"/>
    </location>
</feature>
<dbReference type="InterPro" id="IPR036595">
    <property type="entry name" value="A-macroglobulin_rcpt-bd_sf"/>
</dbReference>
<dbReference type="InterPro" id="IPR013783">
    <property type="entry name" value="Ig-like_fold"/>
</dbReference>
<dbReference type="Gene3D" id="2.60.40.690">
    <property type="entry name" value="Alpha-macroglobulin, receptor-binding domain"/>
    <property type="match status" value="1"/>
</dbReference>
<dbReference type="SMART" id="SM01359">
    <property type="entry name" value="A2M_N_2"/>
    <property type="match status" value="1"/>
</dbReference>
<dbReference type="InterPro" id="IPR008930">
    <property type="entry name" value="Terpenoid_cyclase/PrenylTrfase"/>
</dbReference>
<dbReference type="InterPro" id="IPR011626">
    <property type="entry name" value="Alpha-macroglobulin_TED"/>
</dbReference>
<dbReference type="InterPro" id="IPR047565">
    <property type="entry name" value="Alpha-macroglob_thiol-ester_cl"/>
</dbReference>
<sequence>MPFLASRQANIIFACFLLTSCVIQTISSSKVLVVAPKLFRCGEEERILISAFGINSRIPFQVLLEHSTHGNVISDQKIYVSEDQPGMANLTVTLGDLAHRMSSSSDVGEESHFVNLVITSDIFRQTTEIPVELNTGFIFIQTDKPIYNPSQTVKIRIVSLNEHMLPAKSPITFSIQNPRGLILYSHQFKVIRPFVNTTYELTAHPPLGNWTITAGFANGMMTRTKTKFVVQKYMLPVFEVKIQVKPQFIVRSTQIVTVTTTAKYLYGKPVKGKVKLCYSYGLLALLKREIFQELVDGQIVTNIRLPPNQVPLGTPLNVTAEVVETNSGISETKEDTSAKFVFSPYKFDVSDSQTFFKPGLPYTVNVETLYANGSSASNIPFYLEYIAKTRSNRQEHFKQLYKTITDFKQCVIQTSRFWTQFTITLTTADQRLDSTDQIQEKWLVSASKSETDSYLLLSLNTTSDGFTVGDFVTMQASTSRIFFKTKLYYMIIGKSKILKYGVLPYNRDGWRINFRVTGDMIPVGRVIAYYARRKEVVADSRSFKVVDICGSPELQLATSPKRPLHHPMTNVEIQLKGSPHATVGLSAVDKAVYLINDKNRLTRKLVKDTMKLGDLACSPGGGLNVGQVFYDAGFRIITEGLSRTPVAESNNMLCSLRKLPAEVTFGRYKRGSDFCCMSGELNRGSNCKIAWLQFTYRKTEACRIAFMQCCKQDAVMPPTDRVITEGPVEKPDVGHVPIARSRQQDNSISPVFSLYFPESELFQEFDLNQSGQHNLNFTLPDSLTTWHIQGLSLSDKSPFCVSKPISVTTFKDVITKLNFPHVVKRLEQIHIKAVVYNYRTYPINVKVHFHETKGICSHAAPQKPFTVKLNILAQDIGVAKLVIVPLRAGNFTIHIEVYEVESNTLEIIEKVLHVKYEGVKKRKSLSLMLDPSGIYSRHTRIRRHLFTDVTIPKNEISISQRTQRIIMNLTQPAEAIEGSAKGDIVITGNILGSTIQTTLKEPQKLLEKPYGCGEQTMIHLAPCVYILSYLNSTKQGSAEIYENATRYIRLGVLREQEFRKRDGSYAAFDQNPSSVWLTAFVLKVFCQASEYEHIDSHLTKSAMTWLFQQQRLDGSFVEDNPVIHQEMVGGVGDKGMTAFVLISLMECGYRMHPEEIYRRKNEVNLAIRHIENQMEMTDNSYDMAIISYALALSESSKKYEAHRKLRSMAVENYGKNYLYWKVDAFSNMTDEKVSAWYHKEESYLSVEATAYALLTELHYGEVESAGPIVKWLIEQRNSAGMFKSTQDTVMALQALAEYGIKTITPDINLFFNLTSSRAHLHKHLEVNKETSLWSHVISDVPINDEVLIESMGIGSAQMELNMWYYRPPTAREVCHFNITHVITPVRKETRRLIKRGCPLCGESCPKMNGPILRNWNVNGQTICMKIYLRYLGASNSGMVVLDMDILTGYDLHEELLDQLKQDRVIAKHYKHDNSKLTLYFNQVPNDRELEIKLLLFRSVSTTNRLMPAPIHVFVYYNATESCTKFYQLSREKDLINLLCDSDKTICKCAQRECVACYESVSQLLEINLSFLERKACIKDQIVMIVNMTSSFDDTGTAHGFVLHDLSKTNFQELENHHAIFQRGMCYCPRVNVGEISLVMSNKRVRTMNEFNQFKHKFWVDSSGLMIKKSHEFIKKHTDIFESKAKRISRKDFCGHF</sequence>
<dbReference type="SUPFAM" id="SSF48239">
    <property type="entry name" value="Terpenoid cyclases/Protein prenyltransferases"/>
    <property type="match status" value="1"/>
</dbReference>
<dbReference type="Gene3D" id="2.60.120.1540">
    <property type="match status" value="1"/>
</dbReference>
<feature type="chain" id="PRO_5002849317" evidence="4">
    <location>
        <begin position="29"/>
        <end position="1696"/>
    </location>
</feature>
<dbReference type="Pfam" id="PF07677">
    <property type="entry name" value="A2M_recep"/>
    <property type="match status" value="1"/>
</dbReference>
<dbReference type="Gene3D" id="2.60.40.1940">
    <property type="match status" value="1"/>
</dbReference>
<dbReference type="EMBL" id="EU596375">
    <property type="protein sequence ID" value="ACF04700.1"/>
    <property type="molecule type" value="mRNA"/>
</dbReference>
<dbReference type="Pfam" id="PF17789">
    <property type="entry name" value="MG4"/>
    <property type="match status" value="1"/>
</dbReference>
<evidence type="ECO:0000256" key="2">
    <source>
        <dbReference type="ARBA" id="ARBA00022525"/>
    </source>
</evidence>
<evidence type="ECO:0000256" key="3">
    <source>
        <dbReference type="ARBA" id="ARBA00023157"/>
    </source>
</evidence>
<dbReference type="PROSITE" id="PS00477">
    <property type="entry name" value="ALPHA_2_MACROGLOBULIN"/>
    <property type="match status" value="1"/>
</dbReference>
<dbReference type="Pfam" id="PF07678">
    <property type="entry name" value="TED_complement"/>
    <property type="match status" value="1"/>
</dbReference>
<dbReference type="Pfam" id="PF01835">
    <property type="entry name" value="MG2"/>
    <property type="match status" value="1"/>
</dbReference>
<dbReference type="GO" id="GO:0004866">
    <property type="term" value="F:endopeptidase inhibitor activity"/>
    <property type="evidence" value="ECO:0007669"/>
    <property type="project" value="InterPro"/>
</dbReference>
<dbReference type="Gene3D" id="6.20.50.160">
    <property type="match status" value="1"/>
</dbReference>
<accession>B6S2N2</accession>
<keyword evidence="2" id="KW-0964">Secreted</keyword>
<dbReference type="InterPro" id="IPR001599">
    <property type="entry name" value="Macroglobln_a2"/>
</dbReference>
<dbReference type="PANTHER" id="PTHR11412:SF166">
    <property type="entry name" value="NTR DOMAIN-CONTAINING PROTEIN"/>
    <property type="match status" value="1"/>
</dbReference>
<evidence type="ECO:0000313" key="8">
    <source>
        <dbReference type="EMBL" id="ACF04700.1"/>
    </source>
</evidence>
<dbReference type="SMART" id="SM01361">
    <property type="entry name" value="A2M_recep"/>
    <property type="match status" value="1"/>
</dbReference>
<keyword evidence="4" id="KW-0732">Signal</keyword>
<dbReference type="Pfam" id="PF07703">
    <property type="entry name" value="A2M_BRD"/>
    <property type="match status" value="1"/>
</dbReference>
<name>B6S2N2_EUPSC</name>
<evidence type="ECO:0000259" key="5">
    <source>
        <dbReference type="SMART" id="SM01359"/>
    </source>
</evidence>
<comment type="subcellular location">
    <subcellularLocation>
        <location evidence="1">Secreted</location>
    </subcellularLocation>
</comment>
<evidence type="ECO:0000256" key="4">
    <source>
        <dbReference type="SAM" id="SignalP"/>
    </source>
</evidence>
<reference evidence="8" key="1">
    <citation type="journal article" date="2009" name="Dev. Comp. Immunol.">
        <title>Identification and molecular characterization of a complement C3 molecule in a lophotrochozoan, the Hawaiian bobtail squid Euprymna scolopes.</title>
        <authorList>
            <person name="Castillo M.G."/>
            <person name="Goodson M.S."/>
            <person name="McFall-Ngai M."/>
        </authorList>
    </citation>
    <scope>NUCLEOTIDE SEQUENCE</scope>
</reference>